<dbReference type="Gene3D" id="1.25.40.10">
    <property type="entry name" value="Tetratricopeptide repeat domain"/>
    <property type="match status" value="1"/>
</dbReference>
<keyword evidence="5" id="KW-1185">Reference proteome</keyword>
<dbReference type="InterPro" id="IPR041664">
    <property type="entry name" value="AAA_16"/>
</dbReference>
<dbReference type="SUPFAM" id="SSF46894">
    <property type="entry name" value="C-terminal effector domain of the bipartite response regulators"/>
    <property type="match status" value="1"/>
</dbReference>
<evidence type="ECO:0000259" key="3">
    <source>
        <dbReference type="PROSITE" id="PS50043"/>
    </source>
</evidence>
<dbReference type="Pfam" id="PF13191">
    <property type="entry name" value="AAA_16"/>
    <property type="match status" value="1"/>
</dbReference>
<evidence type="ECO:0000256" key="1">
    <source>
        <dbReference type="ARBA" id="ARBA00022741"/>
    </source>
</evidence>
<dbReference type="PROSITE" id="PS00622">
    <property type="entry name" value="HTH_LUXR_1"/>
    <property type="match status" value="1"/>
</dbReference>
<protein>
    <recommendedName>
        <fullName evidence="3">HTH luxR-type domain-containing protein</fullName>
    </recommendedName>
</protein>
<dbReference type="Proteomes" id="UP000399805">
    <property type="component" value="Unassembled WGS sequence"/>
</dbReference>
<reference evidence="4 5" key="1">
    <citation type="submission" date="2019-09" db="EMBL/GenBank/DDBJ databases">
        <authorList>
            <person name="Leyn A S."/>
        </authorList>
    </citation>
    <scope>NUCLEOTIDE SEQUENCE [LARGE SCALE GENOMIC DNA]</scope>
    <source>
        <strain evidence="4">AA231_1</strain>
    </source>
</reference>
<evidence type="ECO:0000313" key="5">
    <source>
        <dbReference type="Proteomes" id="UP000399805"/>
    </source>
</evidence>
<feature type="domain" description="HTH luxR-type" evidence="3">
    <location>
        <begin position="860"/>
        <end position="925"/>
    </location>
</feature>
<dbReference type="PROSITE" id="PS50043">
    <property type="entry name" value="HTH_LUXR_2"/>
    <property type="match status" value="1"/>
</dbReference>
<dbReference type="InterPro" id="IPR011990">
    <property type="entry name" value="TPR-like_helical_dom_sf"/>
</dbReference>
<keyword evidence="2" id="KW-0067">ATP-binding</keyword>
<dbReference type="GO" id="GO:0006355">
    <property type="term" value="P:regulation of DNA-templated transcription"/>
    <property type="evidence" value="ECO:0007669"/>
    <property type="project" value="InterPro"/>
</dbReference>
<dbReference type="SMART" id="SM00421">
    <property type="entry name" value="HTH_LUXR"/>
    <property type="match status" value="1"/>
</dbReference>
<name>A0A6I8M2M5_9PSEU</name>
<dbReference type="InterPro" id="IPR000792">
    <property type="entry name" value="Tscrpt_reg_LuxR_C"/>
</dbReference>
<dbReference type="GO" id="GO:0003677">
    <property type="term" value="F:DNA binding"/>
    <property type="evidence" value="ECO:0007669"/>
    <property type="project" value="InterPro"/>
</dbReference>
<dbReference type="InterPro" id="IPR036388">
    <property type="entry name" value="WH-like_DNA-bd_sf"/>
</dbReference>
<dbReference type="SUPFAM" id="SSF52540">
    <property type="entry name" value="P-loop containing nucleoside triphosphate hydrolases"/>
    <property type="match status" value="1"/>
</dbReference>
<dbReference type="RefSeq" id="WP_155547010.1">
    <property type="nucleotide sequence ID" value="NZ_CABVGP010000002.1"/>
</dbReference>
<dbReference type="EMBL" id="CABVGP010000002">
    <property type="protein sequence ID" value="VVJ22227.1"/>
    <property type="molecule type" value="Genomic_DNA"/>
</dbReference>
<dbReference type="Gene3D" id="1.10.10.10">
    <property type="entry name" value="Winged helix-like DNA-binding domain superfamily/Winged helix DNA-binding domain"/>
    <property type="match status" value="1"/>
</dbReference>
<proteinExistence type="predicted"/>
<dbReference type="GO" id="GO:0004016">
    <property type="term" value="F:adenylate cyclase activity"/>
    <property type="evidence" value="ECO:0007669"/>
    <property type="project" value="TreeGrafter"/>
</dbReference>
<dbReference type="InterPro" id="IPR016032">
    <property type="entry name" value="Sig_transdc_resp-reg_C-effctor"/>
</dbReference>
<dbReference type="SUPFAM" id="SSF48452">
    <property type="entry name" value="TPR-like"/>
    <property type="match status" value="2"/>
</dbReference>
<dbReference type="PRINTS" id="PR00038">
    <property type="entry name" value="HTHLUXR"/>
</dbReference>
<keyword evidence="1" id="KW-0547">Nucleotide-binding</keyword>
<sequence>MGRRRELARFTASRRRAEDGDGHALLVRGPAGIGKTSLLAAALHDAAADLPEPGRILTAAGTRKDANTAYGVVRDLFAPLAPEESLLQGSARFARHALSTDAAASAPAVSSFAVQHGLYWLAASLATPGPLVLVVDDVQWCDESSLRWLEYLVRRAGDLPLLVVLAQRSGTAADGTLAEIAGAHDTRTLDLGPLPLDAVAELIPEPLATPDGLFARTCLAETGGNPLLLRRMLGELSRARTGDEPVSLSSVAGSGRAVLATSTLDRLSAPTRAVAMAVAVLGNDEPDLLAKLAEVPGAVVSAALETLQAHEILLDGTREFVHELVRAAILDAGGAGEPARWRRRAARLLSDAGRPAEEVAGHLLLLPELDEEWMAGIMREAAKSATGRGAPGTAARYLKRALAFHPHDVGLLLELAAALAPAEPFAAFELLERARVLATDVRERARIAVRLGMVALAVQRAPEAVTVLRDVAGELDTRLGEPRSVADAGLRTLVESMALITGLDEKGTVPAALARVREQPTPAGDDPAECQLLGMRAAARALEGDSAATVAAEATRALRVDPAGLGGWAALGAGLALQLADELKPAQDALGRLIEHASGAGDAWTYCLAQCTRAMFWHWAGDLTEAGADAQVSFDLAHQESWGETTTMPRIALATVLVPRGDAARAEELLDGITRPRLDRFALEYHWYLMARAQARAALGDSDGALRHLRTCGESLAGAGMANPVFAPWWLEGACLLADLGRLSEGRELAEHGQSLAARWGTPRAVGMGLLAAGVTTDGDRGVELLTEAARIFEGGPGPREHQRAEYSLGRALLARDDRRGAREHLRRAADGCTRTGDRHLLDAARAALLAAGGRPGPQGGSALDTLTGSERRVAELAAGGDGNRAIAEALFVTVRTVEMHLTSVYKKLNVGGRADLAAELNRRDAR</sequence>
<dbReference type="InterPro" id="IPR027417">
    <property type="entry name" value="P-loop_NTPase"/>
</dbReference>
<dbReference type="GO" id="GO:0005737">
    <property type="term" value="C:cytoplasm"/>
    <property type="evidence" value="ECO:0007669"/>
    <property type="project" value="TreeGrafter"/>
</dbReference>
<organism evidence="4 5">
    <name type="scientific">Amycolatopsis camponoti</name>
    <dbReference type="NCBI Taxonomy" id="2606593"/>
    <lineage>
        <taxon>Bacteria</taxon>
        <taxon>Bacillati</taxon>
        <taxon>Actinomycetota</taxon>
        <taxon>Actinomycetes</taxon>
        <taxon>Pseudonocardiales</taxon>
        <taxon>Pseudonocardiaceae</taxon>
        <taxon>Amycolatopsis</taxon>
    </lineage>
</organism>
<dbReference type="PANTHER" id="PTHR16305:SF35">
    <property type="entry name" value="TRANSCRIPTIONAL ACTIVATOR DOMAIN"/>
    <property type="match status" value="1"/>
</dbReference>
<dbReference type="GO" id="GO:0005524">
    <property type="term" value="F:ATP binding"/>
    <property type="evidence" value="ECO:0007669"/>
    <property type="project" value="UniProtKB-KW"/>
</dbReference>
<dbReference type="Pfam" id="PF00196">
    <property type="entry name" value="GerE"/>
    <property type="match status" value="1"/>
</dbReference>
<accession>A0A6I8M2M5</accession>
<dbReference type="AlphaFoldDB" id="A0A6I8M2M5"/>
<dbReference type="CDD" id="cd06170">
    <property type="entry name" value="LuxR_C_like"/>
    <property type="match status" value="1"/>
</dbReference>
<evidence type="ECO:0000256" key="2">
    <source>
        <dbReference type="ARBA" id="ARBA00022840"/>
    </source>
</evidence>
<evidence type="ECO:0000313" key="4">
    <source>
        <dbReference type="EMBL" id="VVJ22227.1"/>
    </source>
</evidence>
<dbReference type="PANTHER" id="PTHR16305">
    <property type="entry name" value="TESTICULAR SOLUBLE ADENYLYL CYCLASE"/>
    <property type="match status" value="1"/>
</dbReference>
<gene>
    <name evidence="4" type="ORF">AA23TX_07238</name>
</gene>